<sequence length="235" mass="25287">EIFGGISCLDRVKSFVMMLQDFIKVPNPFDVVYAEKKLSENERSILKQTADVVTPPSDQFVNLGSCWRVCFKKGEVCRESSSGAAMAGESASKADDALSTQFSDGLTPVTASKVGEFIHGISSTPPKQLSVQGKKSLVSKKTLSKKVMGESVVGSSHGAAEDLCSSEAGSKCLISIGSSKTSTSLSSASTHSESFNDHLATPRLEHSELVKGKLERRLVRRDAALEKRDVEIERL</sequence>
<proteinExistence type="predicted"/>
<gene>
    <name evidence="1" type="ORF">Tco_0651518</name>
</gene>
<evidence type="ECO:0000313" key="1">
    <source>
        <dbReference type="EMBL" id="GJS56734.1"/>
    </source>
</evidence>
<protein>
    <submittedName>
        <fullName evidence="1">Uncharacterized protein</fullName>
    </submittedName>
</protein>
<accession>A0ABQ4WV30</accession>
<dbReference type="Proteomes" id="UP001151760">
    <property type="component" value="Unassembled WGS sequence"/>
</dbReference>
<organism evidence="1 2">
    <name type="scientific">Tanacetum coccineum</name>
    <dbReference type="NCBI Taxonomy" id="301880"/>
    <lineage>
        <taxon>Eukaryota</taxon>
        <taxon>Viridiplantae</taxon>
        <taxon>Streptophyta</taxon>
        <taxon>Embryophyta</taxon>
        <taxon>Tracheophyta</taxon>
        <taxon>Spermatophyta</taxon>
        <taxon>Magnoliopsida</taxon>
        <taxon>eudicotyledons</taxon>
        <taxon>Gunneridae</taxon>
        <taxon>Pentapetalae</taxon>
        <taxon>asterids</taxon>
        <taxon>campanulids</taxon>
        <taxon>Asterales</taxon>
        <taxon>Asteraceae</taxon>
        <taxon>Asteroideae</taxon>
        <taxon>Anthemideae</taxon>
        <taxon>Anthemidinae</taxon>
        <taxon>Tanacetum</taxon>
    </lineage>
</organism>
<evidence type="ECO:0000313" key="2">
    <source>
        <dbReference type="Proteomes" id="UP001151760"/>
    </source>
</evidence>
<reference evidence="1" key="1">
    <citation type="journal article" date="2022" name="Int. J. Mol. Sci.">
        <title>Draft Genome of Tanacetum Coccineum: Genomic Comparison of Closely Related Tanacetum-Family Plants.</title>
        <authorList>
            <person name="Yamashiro T."/>
            <person name="Shiraishi A."/>
            <person name="Nakayama K."/>
            <person name="Satake H."/>
        </authorList>
    </citation>
    <scope>NUCLEOTIDE SEQUENCE</scope>
</reference>
<dbReference type="EMBL" id="BQNB010008957">
    <property type="protein sequence ID" value="GJS56734.1"/>
    <property type="molecule type" value="Genomic_DNA"/>
</dbReference>
<keyword evidence="2" id="KW-1185">Reference proteome</keyword>
<feature type="non-terminal residue" evidence="1">
    <location>
        <position position="1"/>
    </location>
</feature>
<name>A0ABQ4WV30_9ASTR</name>
<reference evidence="1" key="2">
    <citation type="submission" date="2022-01" db="EMBL/GenBank/DDBJ databases">
        <authorList>
            <person name="Yamashiro T."/>
            <person name="Shiraishi A."/>
            <person name="Satake H."/>
            <person name="Nakayama K."/>
        </authorList>
    </citation>
    <scope>NUCLEOTIDE SEQUENCE</scope>
</reference>
<comment type="caution">
    <text evidence="1">The sequence shown here is derived from an EMBL/GenBank/DDBJ whole genome shotgun (WGS) entry which is preliminary data.</text>
</comment>